<feature type="domain" description="Carrier" evidence="4">
    <location>
        <begin position="963"/>
        <end position="1038"/>
    </location>
</feature>
<dbReference type="InterPro" id="IPR020802">
    <property type="entry name" value="TesA-like"/>
</dbReference>
<dbReference type="InterPro" id="IPR006162">
    <property type="entry name" value="Ppantetheine_attach_site"/>
</dbReference>
<dbReference type="Gene3D" id="3.40.50.980">
    <property type="match status" value="4"/>
</dbReference>
<dbReference type="InterPro" id="IPR010071">
    <property type="entry name" value="AA_adenyl_dom"/>
</dbReference>
<evidence type="ECO:0000256" key="2">
    <source>
        <dbReference type="ARBA" id="ARBA00022450"/>
    </source>
</evidence>
<dbReference type="CDD" id="cd12117">
    <property type="entry name" value="A_NRPS_Srf_like"/>
    <property type="match status" value="1"/>
</dbReference>
<dbReference type="GO" id="GO:0005829">
    <property type="term" value="C:cytosol"/>
    <property type="evidence" value="ECO:0007669"/>
    <property type="project" value="TreeGrafter"/>
</dbReference>
<dbReference type="Gene3D" id="3.30.300.30">
    <property type="match status" value="2"/>
</dbReference>
<dbReference type="NCBIfam" id="TIGR01733">
    <property type="entry name" value="AA-adenyl-dom"/>
    <property type="match status" value="2"/>
</dbReference>
<dbReference type="InterPro" id="IPR000873">
    <property type="entry name" value="AMP-dep_synth/lig_dom"/>
</dbReference>
<keyword evidence="2" id="KW-0596">Phosphopantetheine</keyword>
<dbReference type="FunFam" id="2.30.38.10:FF:000001">
    <property type="entry name" value="Non-ribosomal peptide synthetase PvdI"/>
    <property type="match status" value="2"/>
</dbReference>
<feature type="domain" description="Carrier" evidence="4">
    <location>
        <begin position="2025"/>
        <end position="2100"/>
    </location>
</feature>
<dbReference type="InterPro" id="IPR025110">
    <property type="entry name" value="AMP-bd_C"/>
</dbReference>
<sequence length="2375" mass="255332">MEGVVMAAQNGLKDILPLAPLQEGLLFHSEYDTDATDVYVVQQAIDLEGDLDVGALQAACAALLRRHANLRAAFRHSGLKRPVQLIPHEVALPWSEVDLTHLPVEDRVSAADAAQHEDRLHRFDLARPPLLRYTLYRLGTDHYRFVLTNHHILLDGWSRPMLVRELLALYATGGDDSGLPRVRPFRDFLQWLGAQNRERALDAWRDALAGLPGPTLVAPRAQDRRPVVPGRLDRELPASTFTALTELARAQGLTLNTLVQGAWAVVLGSLTGQDDVVFGTTVSGRPPELEGVETMVGLFINTLPVRVRLDPREPLVAGLRRLQDEQLRLQPYQQLGLADVQRLAGPGELFDTTMVFENYPVDVGSGGADGFRGVRVTSSRNRDATHYPLALVVVARGSLKLRLDHQPDLVPETQAGAVLDRLERVLNALAKDPSVPLGRLALLSDAEHRAALALGHGRRREAAPGTVPAAFRAQAARTPGAIAVRADDTTLTYAELDEASDGLARHLAGLGVGAETPVALLMDRSASLIVALLGILKAGGAYLPLHPGDPDDRMRTVVADTGAPIILADPANAARAAGLGPRVVDPSATEGGPVPEPALSPGALAYLIYTSGSTGVPKGVAVTHHNVLELAADSAFRTGAHERVLIHSPQAFDASTYELWVPLLSGGTAVVAPPGKLDVAQLGKTLAEHAVTALWLTSGLFQLVADEAPESLAGVREVWTGGDVVPAASVRAVLDACPDVTVVDGYGPTETTTFAVRHRLAPGTPVPAEVPIGTALDNTDLRVLDAALRPVPPGVPGELYLGGTGVGRGYHHRPALTAARFAADPYGEPGARLYRTGDLVRWTETGVLEYLGRADHQVKIRGFRIETGEIEAVLARHDEVAQAVVTVWEPAPGDKRLAAYLVGARGGTLDTAGVRAHAEAVLPGYMIPAAFVVLDTLPLTGNGKVDRARLPVPELAGAPAGRAPRSPREELLCQLFAECLGVASVSIDDDFFALGGHSLLATRLVSRIRTVLGAELAIRGLFDAPTVARLTRALDTAGTAREPVTAADPRPDRVPASYAQRRLWFLHRFEGPSPTYNIPFALRLTGDLDTGALRAAFADLAARHEVLRTVLAEDADGPHQVVLDADRGAPVLTAEDVTEEELPDALARAAGYCFALDAETPLRAWLFTITPDQHVLLVLLHHVAGDGWSVPILARDLSTAYAARHTGTAPAWLPLPVQYADYTLWNRRLLGTEDNPGSVLSEQLAHWSRTLAALPEELGLPTDRPRPAVSTYRGDRVVFEVPRELHDRLAKLAQQCHASPFMVLQAAVAVLLSRLTGGTDIPIGTPVAGRTDDALDDLVGFFANTLVLRTDTTGNPAFRDLVARVRETDLAAYAHQDLPFERLVEELNPERSLARHPLFQVMLTFNNTARGGTALRLPGLRAEDLPGTAETAKFDLLFAFAERRDPAGRPGGLGASLEYSTDLFDHTTAESFVDRLLRLLTAVTTDPKQRIGALELLSEPERRLVTTGFNTTETEVGGRSLPESFEAQVARTPGLPAVEWPGAVLTYAELNVAANRLARLLAARGAGPESRVAALLPRSGELVTTMLATLKAGAAYLPVDPEYPPARIRAMLDDAAPDVIVTSRDLAARFPDDRTVVLEPGALDGFAGTDLTDADRTAALTPAHPAYVIYTSGSTGRPKGITMPAGATANLLEWHARELPGRPGARVAQFTAVSFDVSVQEMLSAVLTGRTLVVCDEDVRRDPVALTRWLRDSRIQELYAPNLVVDAVCEAATTRGITLPELTDLVQAGEALTLHPAVRRFHEQHPGCRLHNHYGPAETHVVTAYRLPERVEQWPATAPIGAPIANSAMRVLDPWLRPVPPGVPGELYIAGANLARGYLNRPALTGQRFVPDPLGAPGTRMYRTGDLASWDGDGNLRYLGRTDDQVKIRGFRVEPGEVEAVLTTLPGVTRAAVTVREDRPGDKRLIAYVVPAQDTAALHRELTGRLPAHLVPAVIVGLDELPLTPNGKLDRAALPAPGQSAEGRAPATPTERVVAELFAEVLGAATVGADDDFFALGGHSFLAARLVARLRERLDTEAPVRYVFEAPTVAKLAALLDGGPRDRRASGAVVLPLRTGGSAAPLFCLHPGGGFSWCYAGLVQHLDADVPVYGIQARGLDGRTTPASTMDEMVDDYLTEIRRIQPHGPYRLAGWSFGGLSAHALAVRLRHEGEEVELLALLDAYPPTPGADRLEVVEHEVVAHNMRALGFDFEEQELLGDQEAVLLRFRDFLRASDASLGHLDAHDILALKDVYVNNVRIMRAFRPQFFDGNILFVSAAKMSAQDRESRLNVHFWQPFIGGSVDVADVESTHGDLMTDPRHVASVGAILDSRLRSGRV</sequence>
<accession>U5VYB8</accession>
<dbReference type="InterPro" id="IPR029058">
    <property type="entry name" value="AB_hydrolase_fold"/>
</dbReference>
<reference evidence="5 6" key="1">
    <citation type="journal article" date="2014" name="J. Biotechnol.">
        <title>Complete genome sequence of the actinobacterium Actinoplanes friuliensis HAG 010964, producer of the lipopeptide antibiotic friulimycin.</title>
        <authorList>
            <person name="Ruckert C."/>
            <person name="Szczepanowski R."/>
            <person name="Albersmeier A."/>
            <person name="Goesmann A."/>
            <person name="Fischer N."/>
            <person name="Steinkamper A."/>
            <person name="Puhler A."/>
            <person name="Biener R."/>
            <person name="Schwartz D."/>
            <person name="Kalinowski J."/>
        </authorList>
    </citation>
    <scope>NUCLEOTIDE SEQUENCE [LARGE SCALE GENOMIC DNA]</scope>
    <source>
        <strain evidence="5 6">DSM 7358</strain>
    </source>
</reference>
<dbReference type="InterPro" id="IPR001031">
    <property type="entry name" value="Thioesterase"/>
</dbReference>
<dbReference type="Pfam" id="PF00668">
    <property type="entry name" value="Condensation"/>
    <property type="match status" value="2"/>
</dbReference>
<dbReference type="InterPro" id="IPR023213">
    <property type="entry name" value="CAT-like_dom_sf"/>
</dbReference>
<dbReference type="KEGG" id="afs:AFR_18550"/>
<dbReference type="InterPro" id="IPR036736">
    <property type="entry name" value="ACP-like_sf"/>
</dbReference>
<dbReference type="SUPFAM" id="SSF56801">
    <property type="entry name" value="Acetyl-CoA synthetase-like"/>
    <property type="match status" value="2"/>
</dbReference>
<dbReference type="GO" id="GO:0003824">
    <property type="term" value="F:catalytic activity"/>
    <property type="evidence" value="ECO:0007669"/>
    <property type="project" value="InterPro"/>
</dbReference>
<dbReference type="Gene3D" id="3.30.559.30">
    <property type="entry name" value="Nonribosomal peptide synthetase, condensation domain"/>
    <property type="match status" value="2"/>
</dbReference>
<keyword evidence="6" id="KW-1185">Reference proteome</keyword>
<dbReference type="InterPro" id="IPR020845">
    <property type="entry name" value="AMP-binding_CS"/>
</dbReference>
<dbReference type="InterPro" id="IPR001242">
    <property type="entry name" value="Condensation_dom"/>
</dbReference>
<dbReference type="SUPFAM" id="SSF47336">
    <property type="entry name" value="ACP-like"/>
    <property type="match status" value="2"/>
</dbReference>
<dbReference type="PANTHER" id="PTHR45527:SF1">
    <property type="entry name" value="FATTY ACID SYNTHASE"/>
    <property type="match status" value="1"/>
</dbReference>
<organism evidence="5 6">
    <name type="scientific">Actinoplanes friuliensis DSM 7358</name>
    <dbReference type="NCBI Taxonomy" id="1246995"/>
    <lineage>
        <taxon>Bacteria</taxon>
        <taxon>Bacillati</taxon>
        <taxon>Actinomycetota</taxon>
        <taxon>Actinomycetes</taxon>
        <taxon>Micromonosporales</taxon>
        <taxon>Micromonosporaceae</taxon>
        <taxon>Actinoplanes</taxon>
    </lineage>
</organism>
<comment type="cofactor">
    <cofactor evidence="1">
        <name>pantetheine 4'-phosphate</name>
        <dbReference type="ChEBI" id="CHEBI:47942"/>
    </cofactor>
</comment>
<name>U5VYB8_9ACTN</name>
<evidence type="ECO:0000313" key="6">
    <source>
        <dbReference type="Proteomes" id="UP000017746"/>
    </source>
</evidence>
<dbReference type="SMART" id="SM00823">
    <property type="entry name" value="PKS_PP"/>
    <property type="match status" value="2"/>
</dbReference>
<dbReference type="SUPFAM" id="SSF53474">
    <property type="entry name" value="alpha/beta-Hydrolases"/>
    <property type="match status" value="1"/>
</dbReference>
<dbReference type="eggNOG" id="COG1020">
    <property type="taxonomic scope" value="Bacteria"/>
</dbReference>
<dbReference type="Pfam" id="PF13193">
    <property type="entry name" value="AMP-binding_C"/>
    <property type="match status" value="2"/>
</dbReference>
<dbReference type="Gene3D" id="3.40.50.1820">
    <property type="entry name" value="alpha/beta hydrolase"/>
    <property type="match status" value="1"/>
</dbReference>
<evidence type="ECO:0000313" key="5">
    <source>
        <dbReference type="EMBL" id="AGZ41988.1"/>
    </source>
</evidence>
<evidence type="ECO:0000256" key="3">
    <source>
        <dbReference type="ARBA" id="ARBA00022553"/>
    </source>
</evidence>
<evidence type="ECO:0000256" key="1">
    <source>
        <dbReference type="ARBA" id="ARBA00001957"/>
    </source>
</evidence>
<dbReference type="PROSITE" id="PS50075">
    <property type="entry name" value="CARRIER"/>
    <property type="match status" value="2"/>
</dbReference>
<dbReference type="FunFam" id="3.30.300.30:FF:000010">
    <property type="entry name" value="Enterobactin synthetase component F"/>
    <property type="match status" value="2"/>
</dbReference>
<dbReference type="CDD" id="cd19543">
    <property type="entry name" value="DCL_NRPS"/>
    <property type="match status" value="1"/>
</dbReference>
<dbReference type="CDD" id="cd19540">
    <property type="entry name" value="LCL_NRPS-like"/>
    <property type="match status" value="1"/>
</dbReference>
<dbReference type="Pfam" id="PF00975">
    <property type="entry name" value="Thioesterase"/>
    <property type="match status" value="1"/>
</dbReference>
<gene>
    <name evidence="5" type="ORF">AFR_18550</name>
</gene>
<dbReference type="InterPro" id="IPR020806">
    <property type="entry name" value="PKS_PP-bd"/>
</dbReference>
<dbReference type="Gene3D" id="3.30.559.10">
    <property type="entry name" value="Chloramphenicol acetyltransferase-like domain"/>
    <property type="match status" value="2"/>
</dbReference>
<dbReference type="PROSITE" id="PS00012">
    <property type="entry name" value="PHOSPHOPANTETHEINE"/>
    <property type="match status" value="1"/>
</dbReference>
<dbReference type="GO" id="GO:0044550">
    <property type="term" value="P:secondary metabolite biosynthetic process"/>
    <property type="evidence" value="ECO:0007669"/>
    <property type="project" value="UniProtKB-ARBA"/>
</dbReference>
<dbReference type="PATRIC" id="fig|1246995.3.peg.3765"/>
<dbReference type="Gene3D" id="1.10.1200.10">
    <property type="entry name" value="ACP-like"/>
    <property type="match status" value="1"/>
</dbReference>
<dbReference type="SUPFAM" id="SSF52777">
    <property type="entry name" value="CoA-dependent acyltransferases"/>
    <property type="match status" value="4"/>
</dbReference>
<dbReference type="GO" id="GO:0008610">
    <property type="term" value="P:lipid biosynthetic process"/>
    <property type="evidence" value="ECO:0007669"/>
    <property type="project" value="UniProtKB-ARBA"/>
</dbReference>
<proteinExistence type="predicted"/>
<dbReference type="PANTHER" id="PTHR45527">
    <property type="entry name" value="NONRIBOSOMAL PEPTIDE SYNTHETASE"/>
    <property type="match status" value="1"/>
</dbReference>
<dbReference type="FunFam" id="3.40.50.12780:FF:000012">
    <property type="entry name" value="Non-ribosomal peptide synthetase"/>
    <property type="match status" value="1"/>
</dbReference>
<dbReference type="Pfam" id="PF00501">
    <property type="entry name" value="AMP-binding"/>
    <property type="match status" value="2"/>
</dbReference>
<dbReference type="Gene3D" id="2.30.38.10">
    <property type="entry name" value="Luciferase, Domain 3"/>
    <property type="match status" value="2"/>
</dbReference>
<dbReference type="FunFam" id="1.10.1200.10:FF:000016">
    <property type="entry name" value="Non-ribosomal peptide synthase"/>
    <property type="match status" value="2"/>
</dbReference>
<dbReference type="InterPro" id="IPR045851">
    <property type="entry name" value="AMP-bd_C_sf"/>
</dbReference>
<dbReference type="Pfam" id="PF00550">
    <property type="entry name" value="PP-binding"/>
    <property type="match status" value="2"/>
</dbReference>
<dbReference type="GO" id="GO:0031177">
    <property type="term" value="F:phosphopantetheine binding"/>
    <property type="evidence" value="ECO:0007669"/>
    <property type="project" value="InterPro"/>
</dbReference>
<evidence type="ECO:0000259" key="4">
    <source>
        <dbReference type="PROSITE" id="PS50075"/>
    </source>
</evidence>
<dbReference type="EMBL" id="CP006272">
    <property type="protein sequence ID" value="AGZ41988.1"/>
    <property type="molecule type" value="Genomic_DNA"/>
</dbReference>
<dbReference type="STRING" id="1246995.AFR_18550"/>
<dbReference type="InterPro" id="IPR009081">
    <property type="entry name" value="PP-bd_ACP"/>
</dbReference>
<protein>
    <submittedName>
        <fullName evidence="5">Non-ribosomal peptide synthetase</fullName>
    </submittedName>
</protein>
<keyword evidence="3" id="KW-0597">Phosphoprotein</keyword>
<dbReference type="GO" id="GO:0043041">
    <property type="term" value="P:amino acid activation for nonribosomal peptide biosynthetic process"/>
    <property type="evidence" value="ECO:0007669"/>
    <property type="project" value="TreeGrafter"/>
</dbReference>
<dbReference type="CDD" id="cd17651">
    <property type="entry name" value="A_NRPS_VisG_like"/>
    <property type="match status" value="1"/>
</dbReference>
<dbReference type="GO" id="GO:0072330">
    <property type="term" value="P:monocarboxylic acid biosynthetic process"/>
    <property type="evidence" value="ECO:0007669"/>
    <property type="project" value="UniProtKB-ARBA"/>
</dbReference>
<dbReference type="SMART" id="SM00824">
    <property type="entry name" value="PKS_TE"/>
    <property type="match status" value="1"/>
</dbReference>
<dbReference type="PROSITE" id="PS00455">
    <property type="entry name" value="AMP_BINDING"/>
    <property type="match status" value="2"/>
</dbReference>
<dbReference type="HOGENOM" id="CLU_000022_0_12_11"/>
<dbReference type="Proteomes" id="UP000017746">
    <property type="component" value="Chromosome"/>
</dbReference>
<dbReference type="FunFam" id="3.40.50.980:FF:000001">
    <property type="entry name" value="Non-ribosomal peptide synthetase"/>
    <property type="match status" value="1"/>
</dbReference>